<dbReference type="Pfam" id="PF06629">
    <property type="entry name" value="MipA"/>
    <property type="match status" value="1"/>
</dbReference>
<feature type="chain" id="PRO_5028956393" evidence="6">
    <location>
        <begin position="22"/>
        <end position="254"/>
    </location>
</feature>
<reference evidence="7 8" key="1">
    <citation type="submission" date="2020-06" db="EMBL/GenBank/DDBJ databases">
        <title>REHAB project genomes.</title>
        <authorList>
            <person name="Shaw L.P."/>
        </authorList>
    </citation>
    <scope>NUCLEOTIDE SEQUENCE [LARGE SCALE GENOMIC DNA]</scope>
    <source>
        <strain evidence="7 8">RHB30-C10</strain>
    </source>
</reference>
<evidence type="ECO:0000256" key="4">
    <source>
        <dbReference type="ARBA" id="ARBA00023136"/>
    </source>
</evidence>
<keyword evidence="5" id="KW-0998">Cell outer membrane</keyword>
<dbReference type="InterPro" id="IPR010583">
    <property type="entry name" value="MipA"/>
</dbReference>
<keyword evidence="3 6" id="KW-0732">Signal</keyword>
<dbReference type="EMBL" id="CP057293">
    <property type="protein sequence ID" value="QMF65669.1"/>
    <property type="molecule type" value="Genomic_DNA"/>
</dbReference>
<dbReference type="PANTHER" id="PTHR38776">
    <property type="entry name" value="MLTA-INTERACTING PROTEIN-RELATED"/>
    <property type="match status" value="1"/>
</dbReference>
<evidence type="ECO:0000313" key="7">
    <source>
        <dbReference type="EMBL" id="QMF65669.1"/>
    </source>
</evidence>
<evidence type="ECO:0000256" key="5">
    <source>
        <dbReference type="ARBA" id="ARBA00023237"/>
    </source>
</evidence>
<evidence type="ECO:0000313" key="8">
    <source>
        <dbReference type="Proteomes" id="UP000512322"/>
    </source>
</evidence>
<feature type="signal peptide" evidence="6">
    <location>
        <begin position="1"/>
        <end position="21"/>
    </location>
</feature>
<protein>
    <submittedName>
        <fullName evidence="7">MipA/OmpV family protein</fullName>
    </submittedName>
</protein>
<evidence type="ECO:0000256" key="3">
    <source>
        <dbReference type="ARBA" id="ARBA00022729"/>
    </source>
</evidence>
<gene>
    <name evidence="7" type="ORF">HVY77_00700</name>
</gene>
<organism evidence="7 8">
    <name type="scientific">Escherichia coli</name>
    <dbReference type="NCBI Taxonomy" id="562"/>
    <lineage>
        <taxon>Bacteria</taxon>
        <taxon>Pseudomonadati</taxon>
        <taxon>Pseudomonadota</taxon>
        <taxon>Gammaproteobacteria</taxon>
        <taxon>Enterobacterales</taxon>
        <taxon>Enterobacteriaceae</taxon>
        <taxon>Escherichia</taxon>
    </lineage>
</organism>
<evidence type="ECO:0000256" key="6">
    <source>
        <dbReference type="SAM" id="SignalP"/>
    </source>
</evidence>
<evidence type="ECO:0000256" key="1">
    <source>
        <dbReference type="ARBA" id="ARBA00004442"/>
    </source>
</evidence>
<comment type="similarity">
    <text evidence="2">Belongs to the MipA/OmpV family.</text>
</comment>
<dbReference type="Proteomes" id="UP000512322">
    <property type="component" value="Chromosome"/>
</dbReference>
<dbReference type="PANTHER" id="PTHR38776:SF1">
    <property type="entry name" value="MLTA-INTERACTING PROTEIN-RELATED"/>
    <property type="match status" value="1"/>
</dbReference>
<evidence type="ECO:0000256" key="2">
    <source>
        <dbReference type="ARBA" id="ARBA00005722"/>
    </source>
</evidence>
<name>A0A7H9S477_ECOLX</name>
<dbReference type="RefSeq" id="WP_289246281.1">
    <property type="nucleotide sequence ID" value="NZ_BLCD01000264.1"/>
</dbReference>
<dbReference type="GO" id="GO:0009252">
    <property type="term" value="P:peptidoglycan biosynthetic process"/>
    <property type="evidence" value="ECO:0007669"/>
    <property type="project" value="TreeGrafter"/>
</dbReference>
<accession>A0A7H9S477</accession>
<comment type="subcellular location">
    <subcellularLocation>
        <location evidence="1">Cell outer membrane</location>
    </subcellularLocation>
</comment>
<proteinExistence type="inferred from homology"/>
<dbReference type="GO" id="GO:0009279">
    <property type="term" value="C:cell outer membrane"/>
    <property type="evidence" value="ECO:0007669"/>
    <property type="project" value="UniProtKB-SubCell"/>
</dbReference>
<keyword evidence="4" id="KW-0472">Membrane</keyword>
<dbReference type="AlphaFoldDB" id="A0A7H9S477"/>
<sequence length="254" mass="28381">MLINRNIVALFALPFMASATASELSIGAGAAYNESPYRGYNESPYRGYNENTKAIPLISYEGDTFYVRQTTLGFILSQSEKNELSLTASWMPLEFDPTDNDDYAMQQLDKRDSTAMAGVAWYHHERWGTVKASAAADVLDNSNGWVGELSVFHKMQIGRLSLTPALGVLYYDENFSDYYYGISESESRRSGLASYSAQDAWVPYVSLTAKYPIGEHVVLMASAGYSELPEEITDSPMIDRNESFTFVTGVSWRF</sequence>